<feature type="region of interest" description="Disordered" evidence="1">
    <location>
        <begin position="27"/>
        <end position="46"/>
    </location>
</feature>
<evidence type="ECO:0000313" key="2">
    <source>
        <dbReference type="EMBL" id="KFM66133.1"/>
    </source>
</evidence>
<name>A0A087TLZ4_STEMI</name>
<proteinExistence type="predicted"/>
<keyword evidence="3" id="KW-1185">Reference proteome</keyword>
<sequence length="46" mass="5037">MLCRICQKNDSGSTHLACGDESPIPFSVKNKNENKGSRCLQPLQST</sequence>
<protein>
    <submittedName>
        <fullName evidence="2">Uncharacterized protein</fullName>
    </submittedName>
</protein>
<organism evidence="2 3">
    <name type="scientific">Stegodyphus mimosarum</name>
    <name type="common">African social velvet spider</name>
    <dbReference type="NCBI Taxonomy" id="407821"/>
    <lineage>
        <taxon>Eukaryota</taxon>
        <taxon>Metazoa</taxon>
        <taxon>Ecdysozoa</taxon>
        <taxon>Arthropoda</taxon>
        <taxon>Chelicerata</taxon>
        <taxon>Arachnida</taxon>
        <taxon>Araneae</taxon>
        <taxon>Araneomorphae</taxon>
        <taxon>Entelegynae</taxon>
        <taxon>Eresoidea</taxon>
        <taxon>Eresidae</taxon>
        <taxon>Stegodyphus</taxon>
    </lineage>
</organism>
<evidence type="ECO:0000256" key="1">
    <source>
        <dbReference type="SAM" id="MobiDB-lite"/>
    </source>
</evidence>
<accession>A0A087TLZ4</accession>
<dbReference type="AlphaFoldDB" id="A0A087TLZ4"/>
<gene>
    <name evidence="2" type="ORF">X975_04088</name>
</gene>
<dbReference type="EMBL" id="KK115831">
    <property type="protein sequence ID" value="KFM66133.1"/>
    <property type="molecule type" value="Genomic_DNA"/>
</dbReference>
<evidence type="ECO:0000313" key="3">
    <source>
        <dbReference type="Proteomes" id="UP000054359"/>
    </source>
</evidence>
<feature type="non-terminal residue" evidence="2">
    <location>
        <position position="46"/>
    </location>
</feature>
<reference evidence="2 3" key="1">
    <citation type="submission" date="2013-11" db="EMBL/GenBank/DDBJ databases">
        <title>Genome sequencing of Stegodyphus mimosarum.</title>
        <authorList>
            <person name="Bechsgaard J."/>
        </authorList>
    </citation>
    <scope>NUCLEOTIDE SEQUENCE [LARGE SCALE GENOMIC DNA]</scope>
</reference>
<dbReference type="Proteomes" id="UP000054359">
    <property type="component" value="Unassembled WGS sequence"/>
</dbReference>